<organism evidence="2 3">
    <name type="scientific">Tothia fuscella</name>
    <dbReference type="NCBI Taxonomy" id="1048955"/>
    <lineage>
        <taxon>Eukaryota</taxon>
        <taxon>Fungi</taxon>
        <taxon>Dikarya</taxon>
        <taxon>Ascomycota</taxon>
        <taxon>Pezizomycotina</taxon>
        <taxon>Dothideomycetes</taxon>
        <taxon>Pleosporomycetidae</taxon>
        <taxon>Venturiales</taxon>
        <taxon>Cylindrosympodiaceae</taxon>
        <taxon>Tothia</taxon>
    </lineage>
</organism>
<feature type="region of interest" description="Disordered" evidence="1">
    <location>
        <begin position="510"/>
        <end position="531"/>
    </location>
</feature>
<evidence type="ECO:0000256" key="1">
    <source>
        <dbReference type="SAM" id="MobiDB-lite"/>
    </source>
</evidence>
<dbReference type="Gene3D" id="2.60.40.640">
    <property type="match status" value="1"/>
</dbReference>
<evidence type="ECO:0000313" key="3">
    <source>
        <dbReference type="Proteomes" id="UP000800235"/>
    </source>
</evidence>
<name>A0A9P4NM96_9PEZI</name>
<reference evidence="2" key="1">
    <citation type="journal article" date="2020" name="Stud. Mycol.">
        <title>101 Dothideomycetes genomes: a test case for predicting lifestyles and emergence of pathogens.</title>
        <authorList>
            <person name="Haridas S."/>
            <person name="Albert R."/>
            <person name="Binder M."/>
            <person name="Bloem J."/>
            <person name="Labutti K."/>
            <person name="Salamov A."/>
            <person name="Andreopoulos B."/>
            <person name="Baker S."/>
            <person name="Barry K."/>
            <person name="Bills G."/>
            <person name="Bluhm B."/>
            <person name="Cannon C."/>
            <person name="Castanera R."/>
            <person name="Culley D."/>
            <person name="Daum C."/>
            <person name="Ezra D."/>
            <person name="Gonzalez J."/>
            <person name="Henrissat B."/>
            <person name="Kuo A."/>
            <person name="Liang C."/>
            <person name="Lipzen A."/>
            <person name="Lutzoni F."/>
            <person name="Magnuson J."/>
            <person name="Mondo S."/>
            <person name="Nolan M."/>
            <person name="Ohm R."/>
            <person name="Pangilinan J."/>
            <person name="Park H.-J."/>
            <person name="Ramirez L."/>
            <person name="Alfaro M."/>
            <person name="Sun H."/>
            <person name="Tritt A."/>
            <person name="Yoshinaga Y."/>
            <person name="Zwiers L.-H."/>
            <person name="Turgeon B."/>
            <person name="Goodwin S."/>
            <person name="Spatafora J."/>
            <person name="Crous P."/>
            <person name="Grigoriev I."/>
        </authorList>
    </citation>
    <scope>NUCLEOTIDE SEQUENCE</scope>
    <source>
        <strain evidence="2">CBS 130266</strain>
    </source>
</reference>
<accession>A0A9P4NM96</accession>
<dbReference type="PANTHER" id="PTHR31904:SF1">
    <property type="entry name" value="BYPASS OF STOP CODON PROTEIN 5-RELATED"/>
    <property type="match status" value="1"/>
</dbReference>
<gene>
    <name evidence="2" type="ORF">EJ08DRAFT_593199</name>
</gene>
<comment type="caution">
    <text evidence="2">The sequence shown here is derived from an EMBL/GenBank/DDBJ whole genome shotgun (WGS) entry which is preliminary data.</text>
</comment>
<keyword evidence="3" id="KW-1185">Reference proteome</keyword>
<dbReference type="AlphaFoldDB" id="A0A9P4NM96"/>
<dbReference type="InterPro" id="IPR014752">
    <property type="entry name" value="Arrestin-like_C"/>
</dbReference>
<protein>
    <submittedName>
        <fullName evidence="2">Arrestin</fullName>
    </submittedName>
</protein>
<dbReference type="PANTHER" id="PTHR31904">
    <property type="entry name" value="BYPASS OF STOP CODON PROTEIN 5-RELATED"/>
    <property type="match status" value="1"/>
</dbReference>
<evidence type="ECO:0000313" key="2">
    <source>
        <dbReference type="EMBL" id="KAF2427278.1"/>
    </source>
</evidence>
<dbReference type="EMBL" id="MU007061">
    <property type="protein sequence ID" value="KAF2427278.1"/>
    <property type="molecule type" value="Genomic_DNA"/>
</dbReference>
<proteinExistence type="predicted"/>
<dbReference type="Proteomes" id="UP000800235">
    <property type="component" value="Unassembled WGS sequence"/>
</dbReference>
<dbReference type="InterPro" id="IPR039634">
    <property type="entry name" value="Bul1-like"/>
</dbReference>
<sequence>MSPSSSSAPSVFSRGPNLNLRNMTFLSNPNVEISIPGIQGPAGNFVRSFSTLDRIEGTVNILSKTDIRFDDLEISFNGVEKTFVDKLSSTTAMAGRSESTHRFLKLQQPIRNEDLPQPRILAAGRLYSFPFTFVVPSQLLPKSCGHKTTHENVKNAHLQLPPSFGVPELSGFGSSLLDDLSPDMSRVTYSIKAILVRNRDDGSDAVLVEATRKLRIKPVFEEQPPLDIDGISDEYCHRQEKSIRKGVFKGKLGRLVIEAGQPKSFRLPALPPGAELPPISTMAKVVLRFDPAEEHSPPPRLSSLSSKIKVTTFYASVPRRDFPDRASSLTDMSAGYISDMISLSSMCVASVEWKKHESWESPVTRRDSALSTASALTMNSNTLSAAVIPDPSASYHGKLFYTATILVPIFLPKTKHLVPTFHTCLISRVYGLHLSLSTHGSPFGPSLSVRVPVQISSEGSVGANERRRETEQREQAILDVDAAFEPRNVAPPNEQYMGQSQILPPSYSSFQQQMGGGALSRERGAQGVPVF</sequence>
<dbReference type="OrthoDB" id="2283785at2759"/>